<keyword evidence="2" id="KW-1185">Reference proteome</keyword>
<dbReference type="EMBL" id="BLLF01000904">
    <property type="protein sequence ID" value="GFH15812.1"/>
    <property type="molecule type" value="Genomic_DNA"/>
</dbReference>
<comment type="caution">
    <text evidence="1">The sequence shown here is derived from an EMBL/GenBank/DDBJ whole genome shotgun (WGS) entry which is preliminary data.</text>
</comment>
<reference evidence="1 2" key="1">
    <citation type="submission" date="2020-02" db="EMBL/GenBank/DDBJ databases">
        <title>Draft genome sequence of Haematococcus lacustris strain NIES-144.</title>
        <authorList>
            <person name="Morimoto D."/>
            <person name="Nakagawa S."/>
            <person name="Yoshida T."/>
            <person name="Sawayama S."/>
        </authorList>
    </citation>
    <scope>NUCLEOTIDE SEQUENCE [LARGE SCALE GENOMIC DNA]</scope>
    <source>
        <strain evidence="1 2">NIES-144</strain>
    </source>
</reference>
<name>A0A699ZJC3_HAELA</name>
<sequence length="98" mass="10554">MVETARIVSTEGAALVERQTSALLGDIKVLAAQVQAAVGKDASSMEEVMERMAKAVESDAVETLLMTVATQRRAVLEAVAFGTFLRDVESWVDQDVQL</sequence>
<dbReference type="PANTHER" id="PTHR31808:SF4">
    <property type="entry name" value="LIGASE, PUTATIVE (DUF760)-RELATED"/>
    <property type="match status" value="1"/>
</dbReference>
<evidence type="ECO:0000313" key="2">
    <source>
        <dbReference type="Proteomes" id="UP000485058"/>
    </source>
</evidence>
<proteinExistence type="predicted"/>
<evidence type="ECO:0000313" key="1">
    <source>
        <dbReference type="EMBL" id="GFH15812.1"/>
    </source>
</evidence>
<protein>
    <submittedName>
        <fullName evidence="1">Uncharacterized protein</fullName>
    </submittedName>
</protein>
<dbReference type="Proteomes" id="UP000485058">
    <property type="component" value="Unassembled WGS sequence"/>
</dbReference>
<organism evidence="1 2">
    <name type="scientific">Haematococcus lacustris</name>
    <name type="common">Green alga</name>
    <name type="synonym">Haematococcus pluvialis</name>
    <dbReference type="NCBI Taxonomy" id="44745"/>
    <lineage>
        <taxon>Eukaryota</taxon>
        <taxon>Viridiplantae</taxon>
        <taxon>Chlorophyta</taxon>
        <taxon>core chlorophytes</taxon>
        <taxon>Chlorophyceae</taxon>
        <taxon>CS clade</taxon>
        <taxon>Chlamydomonadales</taxon>
        <taxon>Haematococcaceae</taxon>
        <taxon>Haematococcus</taxon>
    </lineage>
</organism>
<accession>A0A699ZJC3</accession>
<gene>
    <name evidence="1" type="ORF">HaLaN_12117</name>
</gene>
<dbReference type="InterPro" id="IPR038925">
    <property type="entry name" value="At3g17800-like"/>
</dbReference>
<dbReference type="AlphaFoldDB" id="A0A699ZJC3"/>
<dbReference type="PANTHER" id="PTHR31808">
    <property type="entry name" value="EXPRESSED PROTEIN"/>
    <property type="match status" value="1"/>
</dbReference>